<accession>A0A0F9K522</accession>
<reference evidence="2" key="1">
    <citation type="journal article" date="2015" name="Nature">
        <title>Complex archaea that bridge the gap between prokaryotes and eukaryotes.</title>
        <authorList>
            <person name="Spang A."/>
            <person name="Saw J.H."/>
            <person name="Jorgensen S.L."/>
            <person name="Zaremba-Niedzwiedzka K."/>
            <person name="Martijn J."/>
            <person name="Lind A.E."/>
            <person name="van Eijk R."/>
            <person name="Schleper C."/>
            <person name="Guy L."/>
            <person name="Ettema T.J."/>
        </authorList>
    </citation>
    <scope>NUCLEOTIDE SEQUENCE</scope>
</reference>
<comment type="caution">
    <text evidence="2">The sequence shown here is derived from an EMBL/GenBank/DDBJ whole genome shotgun (WGS) entry which is preliminary data.</text>
</comment>
<dbReference type="InterPro" id="IPR055259">
    <property type="entry name" value="YkvP/CgeB_Glyco_trans-like"/>
</dbReference>
<name>A0A0F9K522_9ZZZZ</name>
<gene>
    <name evidence="2" type="ORF">LCGC14_1745370</name>
</gene>
<proteinExistence type="predicted"/>
<organism evidence="2">
    <name type="scientific">marine sediment metagenome</name>
    <dbReference type="NCBI Taxonomy" id="412755"/>
    <lineage>
        <taxon>unclassified sequences</taxon>
        <taxon>metagenomes</taxon>
        <taxon>ecological metagenomes</taxon>
    </lineage>
</organism>
<dbReference type="AlphaFoldDB" id="A0A0F9K522"/>
<protein>
    <recommendedName>
        <fullName evidence="1">Spore protein YkvP/CgeB glycosyl transferase-like domain-containing protein</fullName>
    </recommendedName>
</protein>
<evidence type="ECO:0000313" key="2">
    <source>
        <dbReference type="EMBL" id="KKM06298.1"/>
    </source>
</evidence>
<evidence type="ECO:0000259" key="1">
    <source>
        <dbReference type="Pfam" id="PF13524"/>
    </source>
</evidence>
<dbReference type="Pfam" id="PF13524">
    <property type="entry name" value="Glyco_trans_1_2"/>
    <property type="match status" value="1"/>
</dbReference>
<feature type="domain" description="Spore protein YkvP/CgeB glycosyl transferase-like" evidence="1">
    <location>
        <begin position="197"/>
        <end position="309"/>
    </location>
</feature>
<sequence>MTASLLIGGGFFTHERLSLAKLIEGDRELRVRTIGVKDLLKPRMKLEGDCVVLFGLKKMERLLRKERLDSRKITSYIWKFLDKTISPKIPLVVVDDWSLPLLSKYGIKLRKHFFANFNVRRYLLREYLTTEKYPKQVVSFTLPCNDYTRFMVDVSKKETDIFFQGNLSNKDRSHLFKKIRKHTKKFKCRYKTMTGGVKNIKDRLPFKEFLKVMAKSKLSLHFCGTGYDCYRYQEIPAVGSIIVTPRYPWIVRNDYEDMKSCIVYGNPKDLKSKVKKVLGSQQLLAEMQYNAIERFRKYHTSEVRYQELKEFIGVVSRKPLGL</sequence>
<dbReference type="EMBL" id="LAZR01016028">
    <property type="protein sequence ID" value="KKM06298.1"/>
    <property type="molecule type" value="Genomic_DNA"/>
</dbReference>